<feature type="transmembrane region" description="Helical" evidence="7">
    <location>
        <begin position="54"/>
        <end position="77"/>
    </location>
</feature>
<keyword evidence="3" id="KW-1003">Cell membrane</keyword>
<feature type="transmembrane region" description="Helical" evidence="7">
    <location>
        <begin position="230"/>
        <end position="252"/>
    </location>
</feature>
<evidence type="ECO:0000313" key="8">
    <source>
        <dbReference type="EMBL" id="MRX72306.1"/>
    </source>
</evidence>
<dbReference type="PANTHER" id="PTHR42775:SF2">
    <property type="entry name" value="PERMEASE"/>
    <property type="match status" value="1"/>
</dbReference>
<evidence type="ECO:0000256" key="5">
    <source>
        <dbReference type="ARBA" id="ARBA00022989"/>
    </source>
</evidence>
<dbReference type="SUPFAM" id="SSF103473">
    <property type="entry name" value="MFS general substrate transporter"/>
    <property type="match status" value="1"/>
</dbReference>
<protein>
    <submittedName>
        <fullName evidence="8">Permease</fullName>
    </submittedName>
</protein>
<dbReference type="InterPro" id="IPR036259">
    <property type="entry name" value="MFS_trans_sf"/>
</dbReference>
<dbReference type="InterPro" id="IPR053166">
    <property type="entry name" value="UPF0718_permease"/>
</dbReference>
<evidence type="ECO:0000256" key="4">
    <source>
        <dbReference type="ARBA" id="ARBA00022692"/>
    </source>
</evidence>
<keyword evidence="9" id="KW-1185">Reference proteome</keyword>
<dbReference type="AlphaFoldDB" id="A0A7X2LYF9"/>
<reference evidence="8 9" key="1">
    <citation type="submission" date="2019-11" db="EMBL/GenBank/DDBJ databases">
        <title>Bacillus lacus genome.</title>
        <authorList>
            <person name="Allen C.J."/>
            <person name="Newman J.D."/>
        </authorList>
    </citation>
    <scope>NUCLEOTIDE SEQUENCE [LARGE SCALE GENOMIC DNA]</scope>
    <source>
        <strain evidence="8 9">KCTC 33946</strain>
    </source>
</reference>
<sequence>MWEEVIYKFLGIALELALLFMVISFFIHLLQMLLPYERIQALLKESSLVKSGCLAFIFAFVTPFCSCSTIPIIVNLLNNRVRFGIVMVFLFSSPILNPVILTLMTALLGWKVALFYTVITSLLSLLIGFTLEALGFEREVKKVLINHDNEKTKGVNVKGAFLETIKMMKHVFPFILIGAAIGGILHGAVPTDFITQHFGGERWWLVPIAAVAGIPLYIRLSSMIPITHVMVAKGMVLGPVMALMISSAGASLPELALLSSIFKVKLMMVFVISVISMATISGFLFYII</sequence>
<evidence type="ECO:0000256" key="3">
    <source>
        <dbReference type="ARBA" id="ARBA00022475"/>
    </source>
</evidence>
<dbReference type="InterPro" id="IPR005524">
    <property type="entry name" value="DUF318"/>
</dbReference>
<evidence type="ECO:0000256" key="1">
    <source>
        <dbReference type="ARBA" id="ARBA00004651"/>
    </source>
</evidence>
<feature type="transmembrane region" description="Helical" evidence="7">
    <location>
        <begin position="264"/>
        <end position="287"/>
    </location>
</feature>
<evidence type="ECO:0000256" key="2">
    <source>
        <dbReference type="ARBA" id="ARBA00006386"/>
    </source>
</evidence>
<dbReference type="GO" id="GO:0005886">
    <property type="term" value="C:plasma membrane"/>
    <property type="evidence" value="ECO:0007669"/>
    <property type="project" value="UniProtKB-SubCell"/>
</dbReference>
<accession>A0A7X2LYF9</accession>
<evidence type="ECO:0000256" key="6">
    <source>
        <dbReference type="ARBA" id="ARBA00023136"/>
    </source>
</evidence>
<gene>
    <name evidence="8" type="ORF">GJU40_09090</name>
</gene>
<organism evidence="8 9">
    <name type="scientific">Metabacillus lacus</name>
    <dbReference type="NCBI Taxonomy" id="1983721"/>
    <lineage>
        <taxon>Bacteria</taxon>
        <taxon>Bacillati</taxon>
        <taxon>Bacillota</taxon>
        <taxon>Bacilli</taxon>
        <taxon>Bacillales</taxon>
        <taxon>Bacillaceae</taxon>
        <taxon>Metabacillus</taxon>
    </lineage>
</organism>
<dbReference type="PANTHER" id="PTHR42775">
    <property type="entry name" value="PERMEASE RV2963-RELATED"/>
    <property type="match status" value="1"/>
</dbReference>
<comment type="subcellular location">
    <subcellularLocation>
        <location evidence="1">Cell membrane</location>
        <topology evidence="1">Multi-pass membrane protein</topology>
    </subcellularLocation>
</comment>
<feature type="transmembrane region" description="Helical" evidence="7">
    <location>
        <begin position="113"/>
        <end position="134"/>
    </location>
</feature>
<name>A0A7X2LYF9_9BACI</name>
<feature type="transmembrane region" description="Helical" evidence="7">
    <location>
        <begin position="12"/>
        <end position="34"/>
    </location>
</feature>
<proteinExistence type="inferred from homology"/>
<feature type="transmembrane region" description="Helical" evidence="7">
    <location>
        <begin position="171"/>
        <end position="189"/>
    </location>
</feature>
<evidence type="ECO:0000313" key="9">
    <source>
        <dbReference type="Proteomes" id="UP000448867"/>
    </source>
</evidence>
<dbReference type="Pfam" id="PF03773">
    <property type="entry name" value="ArsP_1"/>
    <property type="match status" value="1"/>
</dbReference>
<dbReference type="Proteomes" id="UP000448867">
    <property type="component" value="Unassembled WGS sequence"/>
</dbReference>
<dbReference type="RefSeq" id="WP_343031486.1">
    <property type="nucleotide sequence ID" value="NZ_WKKI01000014.1"/>
</dbReference>
<keyword evidence="5 7" id="KW-1133">Transmembrane helix</keyword>
<comment type="caution">
    <text evidence="8">The sequence shown here is derived from an EMBL/GenBank/DDBJ whole genome shotgun (WGS) entry which is preliminary data.</text>
</comment>
<feature type="transmembrane region" description="Helical" evidence="7">
    <location>
        <begin position="201"/>
        <end position="218"/>
    </location>
</feature>
<dbReference type="EMBL" id="WKKI01000014">
    <property type="protein sequence ID" value="MRX72306.1"/>
    <property type="molecule type" value="Genomic_DNA"/>
</dbReference>
<comment type="similarity">
    <text evidence="2">Belongs to the UPF0718 family.</text>
</comment>
<keyword evidence="4 7" id="KW-0812">Transmembrane</keyword>
<feature type="transmembrane region" description="Helical" evidence="7">
    <location>
        <begin position="84"/>
        <end position="107"/>
    </location>
</feature>
<evidence type="ECO:0000256" key="7">
    <source>
        <dbReference type="SAM" id="Phobius"/>
    </source>
</evidence>
<keyword evidence="6 7" id="KW-0472">Membrane</keyword>